<name>A0A0H5R6Q1_9EUKA</name>
<keyword evidence="6" id="KW-0539">Nucleus</keyword>
<keyword evidence="4" id="KW-0805">Transcription regulation</keyword>
<feature type="compositionally biased region" description="Basic and acidic residues" evidence="7">
    <location>
        <begin position="20"/>
        <end position="31"/>
    </location>
</feature>
<feature type="region of interest" description="Disordered" evidence="7">
    <location>
        <begin position="1"/>
        <end position="36"/>
    </location>
</feature>
<evidence type="ECO:0000256" key="4">
    <source>
        <dbReference type="ARBA" id="ARBA00023015"/>
    </source>
</evidence>
<dbReference type="EMBL" id="HACM01009346">
    <property type="protein sequence ID" value="CRZ09788.1"/>
    <property type="molecule type" value="Transcribed_RNA"/>
</dbReference>
<evidence type="ECO:0000259" key="8">
    <source>
        <dbReference type="Pfam" id="PF13867"/>
    </source>
</evidence>
<comment type="similarity">
    <text evidence="2">Belongs to the SAP30 family.</text>
</comment>
<evidence type="ECO:0000256" key="3">
    <source>
        <dbReference type="ARBA" id="ARBA00022491"/>
    </source>
</evidence>
<evidence type="ECO:0000313" key="9">
    <source>
        <dbReference type="EMBL" id="CRZ09788.1"/>
    </source>
</evidence>
<dbReference type="GO" id="GO:0006355">
    <property type="term" value="P:regulation of DNA-templated transcription"/>
    <property type="evidence" value="ECO:0007669"/>
    <property type="project" value="TreeGrafter"/>
</dbReference>
<accession>A0A0H5R6Q1</accession>
<dbReference type="InterPro" id="IPR038291">
    <property type="entry name" value="SAP30_C_sf"/>
</dbReference>
<evidence type="ECO:0000256" key="5">
    <source>
        <dbReference type="ARBA" id="ARBA00023163"/>
    </source>
</evidence>
<dbReference type="PANTHER" id="PTHR13286:SF6">
    <property type="entry name" value="HISTONE DEACETYLASE COMPLEX SUBUNIT SAP30L-RELATED"/>
    <property type="match status" value="1"/>
</dbReference>
<dbReference type="Gene3D" id="6.10.160.20">
    <property type="match status" value="1"/>
</dbReference>
<dbReference type="GO" id="GO:0003712">
    <property type="term" value="F:transcription coregulator activity"/>
    <property type="evidence" value="ECO:0007669"/>
    <property type="project" value="TreeGrafter"/>
</dbReference>
<feature type="domain" description="Histone deacetylase complex subunit SAP30 Sin3 binding" evidence="8">
    <location>
        <begin position="51"/>
        <end position="104"/>
    </location>
</feature>
<evidence type="ECO:0000256" key="7">
    <source>
        <dbReference type="SAM" id="MobiDB-lite"/>
    </source>
</evidence>
<comment type="subcellular location">
    <subcellularLocation>
        <location evidence="1">Nucleus</location>
    </subcellularLocation>
</comment>
<dbReference type="PANTHER" id="PTHR13286">
    <property type="entry name" value="SAP30"/>
    <property type="match status" value="1"/>
</dbReference>
<organism evidence="9">
    <name type="scientific">Spongospora subterranea</name>
    <dbReference type="NCBI Taxonomy" id="70186"/>
    <lineage>
        <taxon>Eukaryota</taxon>
        <taxon>Sar</taxon>
        <taxon>Rhizaria</taxon>
        <taxon>Endomyxa</taxon>
        <taxon>Phytomyxea</taxon>
        <taxon>Plasmodiophorida</taxon>
        <taxon>Plasmodiophoridae</taxon>
        <taxon>Spongospora</taxon>
    </lineage>
</organism>
<evidence type="ECO:0000256" key="1">
    <source>
        <dbReference type="ARBA" id="ARBA00004123"/>
    </source>
</evidence>
<evidence type="ECO:0000256" key="6">
    <source>
        <dbReference type="ARBA" id="ARBA00023242"/>
    </source>
</evidence>
<dbReference type="InterPro" id="IPR024145">
    <property type="entry name" value="His_deAcase_SAP30/SAP30L"/>
</dbReference>
<dbReference type="Pfam" id="PF13867">
    <property type="entry name" value="SAP30_Sin3_bdg"/>
    <property type="match status" value="1"/>
</dbReference>
<keyword evidence="3" id="KW-0678">Repressor</keyword>
<dbReference type="AlphaFoldDB" id="A0A0H5R6Q1"/>
<dbReference type="InterPro" id="IPR025718">
    <property type="entry name" value="SAP30_Sin3-bd"/>
</dbReference>
<sequence>MDDAKQRRSKRVPNGGVGTTKKEKVEKEELKKRKRLRSEDIPSVAADFAKLEMNSLKAYRRHFKLDVRPNAPKIELVNAATKHFASMPKFRETEVISAFLHKIRRERATRESLKIANQIRP</sequence>
<reference evidence="9" key="1">
    <citation type="submission" date="2015-04" db="EMBL/GenBank/DDBJ databases">
        <title>The genome sequence of the plant pathogenic Rhizarian Plasmodiophora brassicae reveals insights in its biotrophic life cycle and the origin of chitin synthesis.</title>
        <authorList>
            <person name="Schwelm A."/>
            <person name="Fogelqvist J."/>
            <person name="Knaust A."/>
            <person name="Julke S."/>
            <person name="Lilja T."/>
            <person name="Dhandapani V."/>
            <person name="Bonilla-Rosso G."/>
            <person name="Karlsson M."/>
            <person name="Shevchenko A."/>
            <person name="Choi S.R."/>
            <person name="Kim H.G."/>
            <person name="Park J.Y."/>
            <person name="Lim Y.P."/>
            <person name="Ludwig-Muller J."/>
            <person name="Dixelius C."/>
        </authorList>
    </citation>
    <scope>NUCLEOTIDE SEQUENCE</scope>
    <source>
        <tissue evidence="9">Potato root galls</tissue>
    </source>
</reference>
<evidence type="ECO:0000256" key="2">
    <source>
        <dbReference type="ARBA" id="ARBA00006283"/>
    </source>
</evidence>
<dbReference type="GO" id="GO:0000118">
    <property type="term" value="C:histone deacetylase complex"/>
    <property type="evidence" value="ECO:0007669"/>
    <property type="project" value="TreeGrafter"/>
</dbReference>
<protein>
    <recommendedName>
        <fullName evidence="8">Histone deacetylase complex subunit SAP30 Sin3 binding domain-containing protein</fullName>
    </recommendedName>
</protein>
<proteinExistence type="inferred from homology"/>
<keyword evidence="5" id="KW-0804">Transcription</keyword>